<evidence type="ECO:0000256" key="1">
    <source>
        <dbReference type="SAM" id="MobiDB-lite"/>
    </source>
</evidence>
<dbReference type="AlphaFoldDB" id="A0A916Y6Y3"/>
<accession>A0A916Y6Y3</accession>
<dbReference type="EMBL" id="BMHO01000001">
    <property type="protein sequence ID" value="GGD33039.1"/>
    <property type="molecule type" value="Genomic_DNA"/>
</dbReference>
<reference evidence="3" key="1">
    <citation type="journal article" date="2014" name="Int. J. Syst. Evol. Microbiol.">
        <title>Complete genome sequence of Corynebacterium casei LMG S-19264T (=DSM 44701T), isolated from a smear-ripened cheese.</title>
        <authorList>
            <consortium name="US DOE Joint Genome Institute (JGI-PGF)"/>
            <person name="Walter F."/>
            <person name="Albersmeier A."/>
            <person name="Kalinowski J."/>
            <person name="Ruckert C."/>
        </authorList>
    </citation>
    <scope>NUCLEOTIDE SEQUENCE</scope>
    <source>
        <strain evidence="3">CGMCC 1.15152</strain>
    </source>
</reference>
<evidence type="ECO:0000313" key="3">
    <source>
        <dbReference type="EMBL" id="GGD33039.1"/>
    </source>
</evidence>
<feature type="signal peptide" evidence="2">
    <location>
        <begin position="1"/>
        <end position="23"/>
    </location>
</feature>
<comment type="caution">
    <text evidence="3">The sequence shown here is derived from an EMBL/GenBank/DDBJ whole genome shotgun (WGS) entry which is preliminary data.</text>
</comment>
<sequence length="139" mass="14333">MKKSGIAAIAAAGGVILGGGAWAAVTLPVSDEATATAIETPGPTSEPREEATPTVEPTSAPTVEPTPEADLTGAQSQVVSYWIDRGQISEEDVITRLDETCAALADGAAYEDVVAFPDGTFTTNNDFRTDATAMWCPTD</sequence>
<proteinExistence type="predicted"/>
<keyword evidence="2" id="KW-0732">Signal</keyword>
<organism evidence="3 4">
    <name type="scientific">Microbacterium faecale</name>
    <dbReference type="NCBI Taxonomy" id="1804630"/>
    <lineage>
        <taxon>Bacteria</taxon>
        <taxon>Bacillati</taxon>
        <taxon>Actinomycetota</taxon>
        <taxon>Actinomycetes</taxon>
        <taxon>Micrococcales</taxon>
        <taxon>Microbacteriaceae</taxon>
        <taxon>Microbacterium</taxon>
    </lineage>
</organism>
<dbReference type="RefSeq" id="WP_188711350.1">
    <property type="nucleotide sequence ID" value="NZ_BMHO01000001.1"/>
</dbReference>
<feature type="region of interest" description="Disordered" evidence="1">
    <location>
        <begin position="34"/>
        <end position="74"/>
    </location>
</feature>
<keyword evidence="4" id="KW-1185">Reference proteome</keyword>
<evidence type="ECO:0008006" key="5">
    <source>
        <dbReference type="Google" id="ProtNLM"/>
    </source>
</evidence>
<gene>
    <name evidence="3" type="ORF">GCM10010915_11770</name>
</gene>
<feature type="chain" id="PRO_5037610310" description="DUF732 domain-containing protein" evidence="2">
    <location>
        <begin position="24"/>
        <end position="139"/>
    </location>
</feature>
<name>A0A916Y6Y3_9MICO</name>
<reference evidence="3" key="2">
    <citation type="submission" date="2020-09" db="EMBL/GenBank/DDBJ databases">
        <authorList>
            <person name="Sun Q."/>
            <person name="Zhou Y."/>
        </authorList>
    </citation>
    <scope>NUCLEOTIDE SEQUENCE</scope>
    <source>
        <strain evidence="3">CGMCC 1.15152</strain>
    </source>
</reference>
<evidence type="ECO:0000256" key="2">
    <source>
        <dbReference type="SAM" id="SignalP"/>
    </source>
</evidence>
<evidence type="ECO:0000313" key="4">
    <source>
        <dbReference type="Proteomes" id="UP000633205"/>
    </source>
</evidence>
<dbReference type="Proteomes" id="UP000633205">
    <property type="component" value="Unassembled WGS sequence"/>
</dbReference>
<protein>
    <recommendedName>
        <fullName evidence="5">DUF732 domain-containing protein</fullName>
    </recommendedName>
</protein>